<protein>
    <submittedName>
        <fullName evidence="2">Uncharacterized protein</fullName>
    </submittedName>
</protein>
<evidence type="ECO:0000256" key="1">
    <source>
        <dbReference type="SAM" id="MobiDB-lite"/>
    </source>
</evidence>
<reference evidence="2" key="1">
    <citation type="submission" date="2016-10" db="EMBL/GenBank/DDBJ databases">
        <authorList>
            <person name="Benchimol M."/>
            <person name="Almeida L.G."/>
            <person name="Vasconcelos A.T."/>
            <person name="Perreira-Neves A."/>
            <person name="Rosa I.A."/>
            <person name="Tasca T."/>
            <person name="Bogo M.R."/>
            <person name="de Souza W."/>
        </authorList>
    </citation>
    <scope>NUCLEOTIDE SEQUENCE [LARGE SCALE GENOMIC DNA]</scope>
    <source>
        <strain evidence="2">K</strain>
    </source>
</reference>
<feature type="compositionally biased region" description="Basic and acidic residues" evidence="1">
    <location>
        <begin position="291"/>
        <end position="303"/>
    </location>
</feature>
<sequence>MGKAQRKRKMNKINIVVSQQRRHQRQQHMSTITQLRQRFVGLDPDLITSTKHPLETTSYMKNMLNPLQRAMVFCMNYCGGYASDDELEAFCSVYWKAIEAASDRRMGYAGLPNKRIFKIIFSIKKNGVPLFVPCPTDESKHGPYVPQQLFHDRIIDFLRIHQNGAKLSEIAENLEPFKNENGFFIDLETCERRVRATLFLYRHQGHVIFDEDQEVFILREHYQTRTAPSSTLPKFLIDLNINNMTPGQLYDEIKKRKNNLANSNSNSGNENQNNSKNSSNLNSNDENEQVNLEKKEKLNEDQE</sequence>
<organism evidence="2 3">
    <name type="scientific">Tritrichomonas foetus</name>
    <dbReference type="NCBI Taxonomy" id="1144522"/>
    <lineage>
        <taxon>Eukaryota</taxon>
        <taxon>Metamonada</taxon>
        <taxon>Parabasalia</taxon>
        <taxon>Tritrichomonadida</taxon>
        <taxon>Tritrichomonadidae</taxon>
        <taxon>Tritrichomonas</taxon>
    </lineage>
</organism>
<proteinExistence type="predicted"/>
<dbReference type="VEuPathDB" id="TrichDB:TRFO_01575"/>
<dbReference type="RefSeq" id="XP_068356989.1">
    <property type="nucleotide sequence ID" value="XM_068490175.1"/>
</dbReference>
<name>A0A1J4K2Y5_9EUKA</name>
<accession>A0A1J4K2Y5</accession>
<comment type="caution">
    <text evidence="2">The sequence shown here is derived from an EMBL/GenBank/DDBJ whole genome shotgun (WGS) entry which is preliminary data.</text>
</comment>
<keyword evidence="3" id="KW-1185">Reference proteome</keyword>
<evidence type="ECO:0000313" key="3">
    <source>
        <dbReference type="Proteomes" id="UP000179807"/>
    </source>
</evidence>
<dbReference type="EMBL" id="MLAK01000815">
    <property type="protein sequence ID" value="OHT03853.1"/>
    <property type="molecule type" value="Genomic_DNA"/>
</dbReference>
<evidence type="ECO:0000313" key="2">
    <source>
        <dbReference type="EMBL" id="OHT03853.1"/>
    </source>
</evidence>
<dbReference type="AlphaFoldDB" id="A0A1J4K2Y5"/>
<feature type="compositionally biased region" description="Low complexity" evidence="1">
    <location>
        <begin position="259"/>
        <end position="284"/>
    </location>
</feature>
<dbReference type="Proteomes" id="UP000179807">
    <property type="component" value="Unassembled WGS sequence"/>
</dbReference>
<gene>
    <name evidence="2" type="ORF">TRFO_01575</name>
</gene>
<feature type="region of interest" description="Disordered" evidence="1">
    <location>
        <begin position="259"/>
        <end position="303"/>
    </location>
</feature>
<dbReference type="GeneID" id="94824879"/>